<evidence type="ECO:0000256" key="1">
    <source>
        <dbReference type="PIRNR" id="PIRNR037226"/>
    </source>
</evidence>
<dbReference type="InterPro" id="IPR002933">
    <property type="entry name" value="Peptidase_M20"/>
</dbReference>
<dbReference type="NCBIfam" id="TIGR01891">
    <property type="entry name" value="amidohydrolases"/>
    <property type="match status" value="1"/>
</dbReference>
<evidence type="ECO:0000259" key="2">
    <source>
        <dbReference type="Pfam" id="PF07687"/>
    </source>
</evidence>
<dbReference type="Pfam" id="PF07687">
    <property type="entry name" value="M20_dimer"/>
    <property type="match status" value="1"/>
</dbReference>
<organism evidence="3 4">
    <name type="scientific">Aminithiophilus ramosus</name>
    <dbReference type="NCBI Taxonomy" id="3029084"/>
    <lineage>
        <taxon>Bacteria</taxon>
        <taxon>Thermotogati</taxon>
        <taxon>Synergistota</taxon>
        <taxon>Synergistia</taxon>
        <taxon>Synergistales</taxon>
        <taxon>Aminithiophilaceae</taxon>
        <taxon>Aminithiophilus</taxon>
    </lineage>
</organism>
<dbReference type="GO" id="GO:0016805">
    <property type="term" value="F:dipeptidase activity"/>
    <property type="evidence" value="ECO:0007669"/>
    <property type="project" value="InterPro"/>
</dbReference>
<dbReference type="PANTHER" id="PTHR30575">
    <property type="entry name" value="PEPTIDASE M20"/>
    <property type="match status" value="1"/>
</dbReference>
<dbReference type="InterPro" id="IPR017144">
    <property type="entry name" value="Xaa-Arg_dipeptidase"/>
</dbReference>
<dbReference type="InterPro" id="IPR036264">
    <property type="entry name" value="Bact_exopeptidase_dim_dom"/>
</dbReference>
<dbReference type="FunFam" id="3.30.70.360:FF:000004">
    <property type="entry name" value="Peptidase M20 domain-containing protein 2"/>
    <property type="match status" value="1"/>
</dbReference>
<dbReference type="KEGG" id="aram:KAR29_13815"/>
<dbReference type="PIRSF" id="PIRSF037226">
    <property type="entry name" value="Amidohydrolase_ACY1L2_prd"/>
    <property type="match status" value="1"/>
</dbReference>
<dbReference type="Gene3D" id="3.40.630.10">
    <property type="entry name" value="Zn peptidases"/>
    <property type="match status" value="1"/>
</dbReference>
<dbReference type="InterPro" id="IPR052030">
    <property type="entry name" value="Peptidase_M20/M20A_hydrolases"/>
</dbReference>
<comment type="similarity">
    <text evidence="1">Belongs to the peptidase M20A family.</text>
</comment>
<sequence>MEEQRRRVADFISAKKELFIAASDWIAANPELGCEEYRASRLWVDLLREQGFRLVFPYGGYETAFCAEAGGSEGPLVVFLAEYDALPDVGHGCGHNWSGALSVLAGSALASLFPALPGRVRVVGTPAEETVGAKIDMAHAGLFDDVDLAVMIHAESARTKVVCKCLAMEGVAFRFQGRSAHAAAAPWEGRNALNGLHLFFHALDMLRQHLRPEVRMHGIVTSGGAAPNVVPESAEGRFYFRAPRRAEVEALVRQVRKCACGAALATGTTVTWWTYEKPMDDMVRNPTAERLMAELLEERGYPCSASEEASGSSDVGNVSYRCPTLHPEMATVREPLVIHTREFARAMTSPAAHASLLAGAEALALCGYRILTDRALREQVRADFLRFRDKESEDR</sequence>
<evidence type="ECO:0000313" key="3">
    <source>
        <dbReference type="EMBL" id="QTX32354.1"/>
    </source>
</evidence>
<dbReference type="Gene3D" id="3.30.70.360">
    <property type="match status" value="1"/>
</dbReference>
<accession>A0A9Q7ADG7</accession>
<dbReference type="GO" id="GO:0005737">
    <property type="term" value="C:cytoplasm"/>
    <property type="evidence" value="ECO:0007669"/>
    <property type="project" value="TreeGrafter"/>
</dbReference>
<dbReference type="InterPro" id="IPR011650">
    <property type="entry name" value="Peptidase_M20_dimer"/>
</dbReference>
<dbReference type="AlphaFoldDB" id="A0A9Q7ADG7"/>
<reference evidence="4" key="1">
    <citation type="submission" date="2021-04" db="EMBL/GenBank/DDBJ databases">
        <title>A novel Synergistetes isolate from a pyrite-forming mixed culture.</title>
        <authorList>
            <person name="Bunk B."/>
            <person name="Sproer C."/>
            <person name="Spring S."/>
            <person name="Pester M."/>
        </authorList>
    </citation>
    <scope>NUCLEOTIDE SEQUENCE [LARGE SCALE GENOMIC DNA]</scope>
    <source>
        <strain evidence="4">J.5.4.2-T.3.5.2</strain>
    </source>
</reference>
<dbReference type="EMBL" id="CP072943">
    <property type="protein sequence ID" value="QTX32354.1"/>
    <property type="molecule type" value="Genomic_DNA"/>
</dbReference>
<name>A0A9Q7ADG7_9BACT</name>
<feature type="domain" description="Peptidase M20 dimerisation" evidence="2">
    <location>
        <begin position="171"/>
        <end position="258"/>
    </location>
</feature>
<dbReference type="GO" id="GO:0071713">
    <property type="term" value="F:para-aminobenzoyl-glutamate hydrolase activity"/>
    <property type="evidence" value="ECO:0007669"/>
    <property type="project" value="TreeGrafter"/>
</dbReference>
<keyword evidence="4" id="KW-1185">Reference proteome</keyword>
<dbReference type="RefSeq" id="WP_274373582.1">
    <property type="nucleotide sequence ID" value="NZ_CP072943.1"/>
</dbReference>
<protein>
    <recommendedName>
        <fullName evidence="1">Peptidase M20 domain-containing protein 2</fullName>
    </recommendedName>
</protein>
<gene>
    <name evidence="3" type="ORF">KAR29_13815</name>
</gene>
<dbReference type="SUPFAM" id="SSF53187">
    <property type="entry name" value="Zn-dependent exopeptidases"/>
    <property type="match status" value="1"/>
</dbReference>
<dbReference type="SUPFAM" id="SSF55031">
    <property type="entry name" value="Bacterial exopeptidase dimerisation domain"/>
    <property type="match status" value="1"/>
</dbReference>
<dbReference type="GO" id="GO:0046657">
    <property type="term" value="P:folic acid catabolic process"/>
    <property type="evidence" value="ECO:0007669"/>
    <property type="project" value="TreeGrafter"/>
</dbReference>
<dbReference type="Proteomes" id="UP000671879">
    <property type="component" value="Chromosome"/>
</dbReference>
<proteinExistence type="inferred from homology"/>
<dbReference type="Pfam" id="PF01546">
    <property type="entry name" value="Peptidase_M20"/>
    <property type="match status" value="1"/>
</dbReference>
<evidence type="ECO:0000313" key="4">
    <source>
        <dbReference type="Proteomes" id="UP000671879"/>
    </source>
</evidence>
<dbReference type="PANTHER" id="PTHR30575:SF0">
    <property type="entry name" value="XAA-ARG DIPEPTIDASE"/>
    <property type="match status" value="1"/>
</dbReference>
<dbReference type="InterPro" id="IPR017439">
    <property type="entry name" value="Amidohydrolase"/>
</dbReference>